<dbReference type="Pfam" id="PF00300">
    <property type="entry name" value="His_Phos_1"/>
    <property type="match status" value="1"/>
</dbReference>
<protein>
    <submittedName>
        <fullName evidence="1">Alpha-ribazole phosphatase</fullName>
    </submittedName>
</protein>
<comment type="caution">
    <text evidence="1">The sequence shown here is derived from an EMBL/GenBank/DDBJ whole genome shotgun (WGS) entry which is preliminary data.</text>
</comment>
<name>A0A2Y9BGX2_9FIRM</name>
<evidence type="ECO:0000313" key="1">
    <source>
        <dbReference type="EMBL" id="PWJ28365.1"/>
    </source>
</evidence>
<dbReference type="OrthoDB" id="9783269at2"/>
<dbReference type="Proteomes" id="UP000245845">
    <property type="component" value="Unassembled WGS sequence"/>
</dbReference>
<accession>A0A2Y9BGX2</accession>
<dbReference type="Gene3D" id="3.40.50.1240">
    <property type="entry name" value="Phosphoglycerate mutase-like"/>
    <property type="match status" value="1"/>
</dbReference>
<dbReference type="PANTHER" id="PTHR48100">
    <property type="entry name" value="BROAD-SPECIFICITY PHOSPHATASE YOR283W-RELATED"/>
    <property type="match status" value="1"/>
</dbReference>
<dbReference type="AlphaFoldDB" id="A0A2Y9BGX2"/>
<dbReference type="CDD" id="cd07067">
    <property type="entry name" value="HP_PGM_like"/>
    <property type="match status" value="1"/>
</dbReference>
<dbReference type="InterPro" id="IPR050275">
    <property type="entry name" value="PGM_Phosphatase"/>
</dbReference>
<dbReference type="PANTHER" id="PTHR48100:SF1">
    <property type="entry name" value="HISTIDINE PHOSPHATASE FAMILY PROTEIN-RELATED"/>
    <property type="match status" value="1"/>
</dbReference>
<dbReference type="GO" id="GO:0016791">
    <property type="term" value="F:phosphatase activity"/>
    <property type="evidence" value="ECO:0007669"/>
    <property type="project" value="TreeGrafter"/>
</dbReference>
<evidence type="ECO:0000313" key="2">
    <source>
        <dbReference type="Proteomes" id="UP000245845"/>
    </source>
</evidence>
<dbReference type="GO" id="GO:0005737">
    <property type="term" value="C:cytoplasm"/>
    <property type="evidence" value="ECO:0007669"/>
    <property type="project" value="TreeGrafter"/>
</dbReference>
<sequence>MKVVMIRHFQTPGNLERRYVGRTDEPLLEGEGLIRMAEEKRNLIQALGKLDCVIASPMKRCIQTANLLFPGEEPLLCEKMRECDFGLFEGKNYEELKDLPVYQEWLDSRGTIPFPEGESHEAFKARCVEGFEEMAAELVEKGCETAAMVVHGGTIMAVLSRFDRGDSEFYDWQAENGGGYVISLDEAAWGRGQKEFREIERL</sequence>
<dbReference type="InterPro" id="IPR013078">
    <property type="entry name" value="His_Pase_superF_clade-1"/>
</dbReference>
<reference evidence="1 2" key="1">
    <citation type="submission" date="2018-05" db="EMBL/GenBank/DDBJ databases">
        <title>The Hungate 1000. A catalogue of reference genomes from the rumen microbiome.</title>
        <authorList>
            <person name="Kelly W."/>
        </authorList>
    </citation>
    <scope>NUCLEOTIDE SEQUENCE [LARGE SCALE GENOMIC DNA]</scope>
    <source>
        <strain evidence="1 2">NLAE-zl-C242</strain>
    </source>
</reference>
<dbReference type="SMART" id="SM00855">
    <property type="entry name" value="PGAM"/>
    <property type="match status" value="1"/>
</dbReference>
<dbReference type="RefSeq" id="WP_109732157.1">
    <property type="nucleotide sequence ID" value="NZ_BAAACK010000009.1"/>
</dbReference>
<gene>
    <name evidence="1" type="ORF">A8806_109249</name>
</gene>
<dbReference type="InterPro" id="IPR029033">
    <property type="entry name" value="His_PPase_superfam"/>
</dbReference>
<proteinExistence type="predicted"/>
<keyword evidence="2" id="KW-1185">Reference proteome</keyword>
<organism evidence="1 2">
    <name type="scientific">Faecalicatena orotica</name>
    <dbReference type="NCBI Taxonomy" id="1544"/>
    <lineage>
        <taxon>Bacteria</taxon>
        <taxon>Bacillati</taxon>
        <taxon>Bacillota</taxon>
        <taxon>Clostridia</taxon>
        <taxon>Lachnospirales</taxon>
        <taxon>Lachnospiraceae</taxon>
        <taxon>Faecalicatena</taxon>
    </lineage>
</organism>
<dbReference type="SUPFAM" id="SSF53254">
    <property type="entry name" value="Phosphoglycerate mutase-like"/>
    <property type="match status" value="1"/>
</dbReference>
<dbReference type="EMBL" id="QGDL01000009">
    <property type="protein sequence ID" value="PWJ28365.1"/>
    <property type="molecule type" value="Genomic_DNA"/>
</dbReference>